<keyword id="KW-0903">Direct protein sequencing</keyword>
<protein>
    <submittedName>
        <fullName evidence="1">Sperm-activating peptide (Tyr-2, Asn-3, Asp-7,10, Arg-8, Ile-9 SAP-I)</fullName>
    </submittedName>
</protein>
<sequence length="10" mass="1136">GYNLNGDRID</sequence>
<dbReference type="PIR" id="G60589">
    <property type="entry name" value="G60589"/>
</dbReference>
<evidence type="ECO:0000313" key="1">
    <source>
        <dbReference type="PIR" id="G60589"/>
    </source>
</evidence>
<accession>Q7M4C2</accession>
<reference evidence="1" key="1">
    <citation type="journal article" date="1989" name="Comp. Biochem. Physiol.">
        <title>A halogenated amino acid-containing sperm activating peptide and its related peptides isolated from the egg jelly of sea urchins, Tripneustes gratilla, Pseudoboletia maculata, Strongylocentrotus nudus, Echinometra mathaei and Heterocentrotus mammillatus.</title>
        <authorList>
            <person name="Yoshino K.I."/>
            <person name="Kajiura H."/>
            <person name="Nomura K."/>
            <person name="Takao T."/>
            <person name="Shimonishi Y."/>
            <person name="Kurita M."/>
            <person name="Yamaguchi M."/>
            <person name="Suzuki N."/>
        </authorList>
    </citation>
    <scope>PROTEIN SEQUENCE</scope>
</reference>
<name>Q7M4C2_ECHMA</name>
<proteinExistence type="evidence at protein level"/>
<organism evidence="1">
    <name type="scientific">Echinometra mathaei</name>
    <name type="common">Rock boring urchin</name>
    <name type="synonym">Echinus mathaei</name>
    <dbReference type="NCBI Taxonomy" id="31178"/>
    <lineage>
        <taxon>Eukaryota</taxon>
        <taxon>Metazoa</taxon>
        <taxon>Echinodermata</taxon>
        <taxon>Eleutherozoa</taxon>
        <taxon>Echinozoa</taxon>
        <taxon>Echinoidea</taxon>
        <taxon>Euechinoidea</taxon>
        <taxon>Echinacea</taxon>
        <taxon>Camarodonta</taxon>
        <taxon>Echinidea</taxon>
        <taxon>Echinometridae</taxon>
        <taxon>Echinometra</taxon>
    </lineage>
</organism>